<gene>
    <name evidence="2" type="ORF">AW0309160_04391</name>
</gene>
<sequence length="297" mass="33995">MDSQVNQALIELKLIDQLIIKRKLLIDTFCQAVELQVKAMKIADEINQDIPTVNSGYIDDFSSIFIQLASALGESSRGRSLPRNGNLVRLSEKELKALVIKTVDSSLWILVFNRLGIFGSMSQLQITQFQKQCKDNTLPFDREHIEGTLRNLFDNQESMLLESLLDTIQEFSTAYVNNNRQQFTKKIIIENAFNPYGDSYKLSAHEGLQSLLTLIWRWVLVNRTVIETDGVKQSGLWRSLEERVQNSKGDLEELNSITLLGIEFRFFKKRTLHILLPESMISILNDRLASSRMLPSV</sequence>
<dbReference type="RefSeq" id="WP_192957806.1">
    <property type="nucleotide sequence ID" value="NZ_LR721753.1"/>
</dbReference>
<geneLocation type="plasmid" evidence="2">
    <name>pAWOD_2</name>
</geneLocation>
<feature type="domain" description="DUF4942" evidence="1">
    <location>
        <begin position="101"/>
        <end position="291"/>
    </location>
</feature>
<organism evidence="2">
    <name type="scientific">Aliivibrio wodanis</name>
    <dbReference type="NCBI Taxonomy" id="80852"/>
    <lineage>
        <taxon>Bacteria</taxon>
        <taxon>Pseudomonadati</taxon>
        <taxon>Pseudomonadota</taxon>
        <taxon>Gammaproteobacteria</taxon>
        <taxon>Vibrionales</taxon>
        <taxon>Vibrionaceae</taxon>
        <taxon>Aliivibrio</taxon>
    </lineage>
</organism>
<evidence type="ECO:0000313" key="2">
    <source>
        <dbReference type="EMBL" id="VVV06897.1"/>
    </source>
</evidence>
<dbReference type="EMBL" id="LR721753">
    <property type="protein sequence ID" value="VVV06897.1"/>
    <property type="molecule type" value="Genomic_DNA"/>
</dbReference>
<protein>
    <recommendedName>
        <fullName evidence="1">DUF4942 domain-containing protein</fullName>
    </recommendedName>
</protein>
<dbReference type="Pfam" id="PF13708">
    <property type="entry name" value="DUF4942"/>
    <property type="match status" value="1"/>
</dbReference>
<evidence type="ECO:0000259" key="1">
    <source>
        <dbReference type="Pfam" id="PF13708"/>
    </source>
</evidence>
<accession>A0A5Q4ZYE8</accession>
<dbReference type="InterPro" id="IPR031339">
    <property type="entry name" value="DUF4942"/>
</dbReference>
<proteinExistence type="predicted"/>
<dbReference type="AlphaFoldDB" id="A0A5Q4ZYE8"/>
<name>A0A5Q4ZYE8_9GAMM</name>
<keyword evidence="2" id="KW-0614">Plasmid</keyword>
<reference evidence="2" key="1">
    <citation type="submission" date="2019-09" db="EMBL/GenBank/DDBJ databases">
        <authorList>
            <person name="Hjerde E."/>
        </authorList>
    </citation>
    <scope>NUCLEOTIDE SEQUENCE [LARGE SCALE GENOMIC DNA]</scope>
    <source>
        <strain evidence="2">06/09/160</strain>
        <plasmid evidence="2">pAWOD_2</plasmid>
    </source>
</reference>